<keyword evidence="8" id="KW-0432">Leucine biosynthesis</keyword>
<dbReference type="Gene3D" id="3.20.19.10">
    <property type="entry name" value="Aconitase, domain 4"/>
    <property type="match status" value="1"/>
</dbReference>
<evidence type="ECO:0000256" key="8">
    <source>
        <dbReference type="ARBA" id="ARBA00022430"/>
    </source>
</evidence>
<evidence type="ECO:0000313" key="16">
    <source>
        <dbReference type="Proteomes" id="UP000729701"/>
    </source>
</evidence>
<keyword evidence="9" id="KW-0028">Amino-acid biosynthesis</keyword>
<proteinExistence type="inferred from homology"/>
<evidence type="ECO:0000256" key="12">
    <source>
        <dbReference type="ARBA" id="ARBA00031631"/>
    </source>
</evidence>
<keyword evidence="10 15" id="KW-0456">Lyase</keyword>
<dbReference type="Proteomes" id="UP000729701">
    <property type="component" value="Unassembled WGS sequence"/>
</dbReference>
<dbReference type="Pfam" id="PF00694">
    <property type="entry name" value="Aconitase_C"/>
    <property type="match status" value="1"/>
</dbReference>
<dbReference type="AlphaFoldDB" id="A0A951QP08"/>
<dbReference type="GO" id="GO:0003861">
    <property type="term" value="F:3-isopropylmalate dehydratase activity"/>
    <property type="evidence" value="ECO:0007669"/>
    <property type="project" value="UniProtKB-EC"/>
</dbReference>
<dbReference type="SUPFAM" id="SSF52016">
    <property type="entry name" value="LeuD/IlvD-like"/>
    <property type="match status" value="1"/>
</dbReference>
<reference evidence="15" key="1">
    <citation type="submission" date="2021-05" db="EMBL/GenBank/DDBJ databases">
        <authorList>
            <person name="Pietrasiak N."/>
            <person name="Ward R."/>
            <person name="Stajich J.E."/>
            <person name="Kurbessoian T."/>
        </authorList>
    </citation>
    <scope>NUCLEOTIDE SEQUENCE</scope>
    <source>
        <strain evidence="15">GSE-NOS-MK-12-04C</strain>
    </source>
</reference>
<keyword evidence="11" id="KW-0100">Branched-chain amino acid biosynthesis</keyword>
<reference evidence="15" key="2">
    <citation type="journal article" date="2022" name="Microbiol. Resour. Announc.">
        <title>Metagenome Sequencing to Explore Phylogenomics of Terrestrial Cyanobacteria.</title>
        <authorList>
            <person name="Ward R.D."/>
            <person name="Stajich J.E."/>
            <person name="Johansen J.R."/>
            <person name="Huntemann M."/>
            <person name="Clum A."/>
            <person name="Foster B."/>
            <person name="Foster B."/>
            <person name="Roux S."/>
            <person name="Palaniappan K."/>
            <person name="Varghese N."/>
            <person name="Mukherjee S."/>
            <person name="Reddy T.B.K."/>
            <person name="Daum C."/>
            <person name="Copeland A."/>
            <person name="Chen I.A."/>
            <person name="Ivanova N.N."/>
            <person name="Kyrpides N.C."/>
            <person name="Shapiro N."/>
            <person name="Eloe-Fadrosh E.A."/>
            <person name="Pietrasiak N."/>
        </authorList>
    </citation>
    <scope>NUCLEOTIDE SEQUENCE</scope>
    <source>
        <strain evidence="15">GSE-NOS-MK-12-04C</strain>
    </source>
</reference>
<name>A0A951QP08_9CYAN</name>
<evidence type="ECO:0000256" key="7">
    <source>
        <dbReference type="ARBA" id="ARBA00017233"/>
    </source>
</evidence>
<evidence type="ECO:0000256" key="11">
    <source>
        <dbReference type="ARBA" id="ARBA00023304"/>
    </source>
</evidence>
<dbReference type="PANTHER" id="PTHR43345">
    <property type="entry name" value="3-ISOPROPYLMALATE DEHYDRATASE SMALL SUBUNIT 2-RELATED-RELATED"/>
    <property type="match status" value="1"/>
</dbReference>
<comment type="pathway">
    <text evidence="3">Amino-acid biosynthesis; L-leucine biosynthesis; L-leucine from 3-methyl-2-oxobutanoate: step 2/4.</text>
</comment>
<dbReference type="CDD" id="cd01577">
    <property type="entry name" value="IPMI_Swivel"/>
    <property type="match status" value="1"/>
</dbReference>
<evidence type="ECO:0000259" key="14">
    <source>
        <dbReference type="Pfam" id="PF00694"/>
    </source>
</evidence>
<evidence type="ECO:0000256" key="2">
    <source>
        <dbReference type="ARBA" id="ARBA00002695"/>
    </source>
</evidence>
<evidence type="ECO:0000256" key="10">
    <source>
        <dbReference type="ARBA" id="ARBA00023239"/>
    </source>
</evidence>
<evidence type="ECO:0000256" key="6">
    <source>
        <dbReference type="ARBA" id="ARBA00011998"/>
    </source>
</evidence>
<evidence type="ECO:0000256" key="4">
    <source>
        <dbReference type="ARBA" id="ARBA00009845"/>
    </source>
</evidence>
<evidence type="ECO:0000313" key="15">
    <source>
        <dbReference type="EMBL" id="MBW4669889.1"/>
    </source>
</evidence>
<dbReference type="InterPro" id="IPR000573">
    <property type="entry name" value="AconitaseA/IPMdHydase_ssu_swvl"/>
</dbReference>
<evidence type="ECO:0000256" key="1">
    <source>
        <dbReference type="ARBA" id="ARBA00000491"/>
    </source>
</evidence>
<dbReference type="InterPro" id="IPR033940">
    <property type="entry name" value="IPMI_Swivel"/>
</dbReference>
<comment type="similarity">
    <text evidence="4">Belongs to the LeuD family. LeuD type 1 subfamily.</text>
</comment>
<dbReference type="EC" id="4.2.1.33" evidence="6"/>
<evidence type="ECO:0000256" key="5">
    <source>
        <dbReference type="ARBA" id="ARBA00011271"/>
    </source>
</evidence>
<dbReference type="NCBIfam" id="NF002458">
    <property type="entry name" value="PRK01641.1"/>
    <property type="match status" value="1"/>
</dbReference>
<accession>A0A951QP08</accession>
<dbReference type="InterPro" id="IPR004431">
    <property type="entry name" value="3-IsopropMal_deHydase_ssu"/>
</dbReference>
<dbReference type="InterPro" id="IPR015928">
    <property type="entry name" value="Aconitase/3IPM_dehydase_swvl"/>
</dbReference>
<dbReference type="InterPro" id="IPR050075">
    <property type="entry name" value="LeuD"/>
</dbReference>
<evidence type="ECO:0000256" key="13">
    <source>
        <dbReference type="ARBA" id="ARBA00033368"/>
    </source>
</evidence>
<protein>
    <recommendedName>
        <fullName evidence="7">3-isopropylmalate dehydratase small subunit</fullName>
        <ecNumber evidence="6">4.2.1.33</ecNumber>
    </recommendedName>
    <alternativeName>
        <fullName evidence="12">Alpha-IPM isomerase</fullName>
    </alternativeName>
    <alternativeName>
        <fullName evidence="13">Isopropylmalate isomerase</fullName>
    </alternativeName>
</protein>
<comment type="catalytic activity">
    <reaction evidence="1">
        <text>(2R,3S)-3-isopropylmalate = (2S)-2-isopropylmalate</text>
        <dbReference type="Rhea" id="RHEA:32287"/>
        <dbReference type="ChEBI" id="CHEBI:1178"/>
        <dbReference type="ChEBI" id="CHEBI:35121"/>
        <dbReference type="EC" id="4.2.1.33"/>
    </reaction>
</comment>
<dbReference type="NCBIfam" id="TIGR00171">
    <property type="entry name" value="leuD"/>
    <property type="match status" value="1"/>
</dbReference>
<comment type="function">
    <text evidence="2">Catalyzes the isomerization between 2-isopropylmalate and 3-isopropylmalate, via the formation of 2-isopropylmaleate.</text>
</comment>
<comment type="subunit">
    <text evidence="5">Heterodimer of LeuC and LeuD.</text>
</comment>
<sequence length="198" mass="21347">MISEVKSVSGRGIPLTGNDIDTDRIIPARYLRCVTFDGLGEYAFADDRIGLKGEHAFDQPQYQGAKILVVNRNFGCGSSREHAPQAIAKWGIQALIGESFAEIFFGNCVAMGIPCVTADSETVKQIQEILTNNPQAVMTLNLETMQVQCDNFIGAVSMGEGAKNMFIAGTWDACGQLVASSDSVRATAAKLPYMSWGK</sequence>
<dbReference type="GO" id="GO:0009098">
    <property type="term" value="P:L-leucine biosynthetic process"/>
    <property type="evidence" value="ECO:0007669"/>
    <property type="project" value="UniProtKB-KW"/>
</dbReference>
<evidence type="ECO:0000256" key="9">
    <source>
        <dbReference type="ARBA" id="ARBA00022605"/>
    </source>
</evidence>
<dbReference type="GO" id="GO:0009316">
    <property type="term" value="C:3-isopropylmalate dehydratase complex"/>
    <property type="evidence" value="ECO:0007669"/>
    <property type="project" value="InterPro"/>
</dbReference>
<dbReference type="PANTHER" id="PTHR43345:SF5">
    <property type="entry name" value="3-ISOPROPYLMALATE DEHYDRATASE SMALL SUBUNIT"/>
    <property type="match status" value="1"/>
</dbReference>
<evidence type="ECO:0000256" key="3">
    <source>
        <dbReference type="ARBA" id="ARBA00004729"/>
    </source>
</evidence>
<dbReference type="EMBL" id="JAHHGZ010000025">
    <property type="protein sequence ID" value="MBW4669889.1"/>
    <property type="molecule type" value="Genomic_DNA"/>
</dbReference>
<comment type="caution">
    <text evidence="15">The sequence shown here is derived from an EMBL/GenBank/DDBJ whole genome shotgun (WGS) entry which is preliminary data.</text>
</comment>
<feature type="domain" description="Aconitase A/isopropylmalate dehydratase small subunit swivel" evidence="14">
    <location>
        <begin position="58"/>
        <end position="113"/>
    </location>
</feature>
<organism evidence="15 16">
    <name type="scientific">Cyanomargarita calcarea GSE-NOS-MK-12-04C</name>
    <dbReference type="NCBI Taxonomy" id="2839659"/>
    <lineage>
        <taxon>Bacteria</taxon>
        <taxon>Bacillati</taxon>
        <taxon>Cyanobacteriota</taxon>
        <taxon>Cyanophyceae</taxon>
        <taxon>Nostocales</taxon>
        <taxon>Cyanomargaritaceae</taxon>
        <taxon>Cyanomargarita</taxon>
    </lineage>
</organism>
<gene>
    <name evidence="15" type="primary">leuD</name>
    <name evidence="15" type="ORF">KME60_21365</name>
</gene>